<dbReference type="SUPFAM" id="SSF88946">
    <property type="entry name" value="Sigma2 domain of RNA polymerase sigma factors"/>
    <property type="match status" value="1"/>
</dbReference>
<keyword evidence="3" id="KW-0731">Sigma factor</keyword>
<feature type="domain" description="RNA polymerase sigma-70 region 2" evidence="7">
    <location>
        <begin position="49"/>
        <end position="115"/>
    </location>
</feature>
<name>A0A2T2XI70_9FIRM</name>
<dbReference type="InterPro" id="IPR014284">
    <property type="entry name" value="RNA_pol_sigma-70_dom"/>
</dbReference>
<evidence type="ECO:0000256" key="5">
    <source>
        <dbReference type="ARBA" id="ARBA00023163"/>
    </source>
</evidence>
<evidence type="ECO:0000256" key="2">
    <source>
        <dbReference type="ARBA" id="ARBA00023015"/>
    </source>
</evidence>
<dbReference type="PANTHER" id="PTHR43133">
    <property type="entry name" value="RNA POLYMERASE ECF-TYPE SIGMA FACTO"/>
    <property type="match status" value="1"/>
</dbReference>
<evidence type="ECO:0000313" key="9">
    <source>
        <dbReference type="EMBL" id="PSR34166.1"/>
    </source>
</evidence>
<evidence type="ECO:0000256" key="6">
    <source>
        <dbReference type="SAM" id="MobiDB-lite"/>
    </source>
</evidence>
<evidence type="ECO:0000259" key="7">
    <source>
        <dbReference type="Pfam" id="PF04542"/>
    </source>
</evidence>
<dbReference type="CDD" id="cd06171">
    <property type="entry name" value="Sigma70_r4"/>
    <property type="match status" value="1"/>
</dbReference>
<dbReference type="AlphaFoldDB" id="A0A2T2XI70"/>
<dbReference type="SUPFAM" id="SSF88659">
    <property type="entry name" value="Sigma3 and sigma4 domains of RNA polymerase sigma factors"/>
    <property type="match status" value="1"/>
</dbReference>
<dbReference type="InterPro" id="IPR013324">
    <property type="entry name" value="RNA_pol_sigma_r3/r4-like"/>
</dbReference>
<evidence type="ECO:0008006" key="11">
    <source>
        <dbReference type="Google" id="ProtNLM"/>
    </source>
</evidence>
<dbReference type="NCBIfam" id="TIGR02937">
    <property type="entry name" value="sigma70-ECF"/>
    <property type="match status" value="1"/>
</dbReference>
<evidence type="ECO:0000259" key="8">
    <source>
        <dbReference type="Pfam" id="PF08281"/>
    </source>
</evidence>
<dbReference type="PANTHER" id="PTHR43133:SF52">
    <property type="entry name" value="ECF RNA POLYMERASE SIGMA FACTOR SIGL"/>
    <property type="match status" value="1"/>
</dbReference>
<accession>A0A2T2XI70</accession>
<protein>
    <recommendedName>
        <fullName evidence="11">Sigma-70 family RNA polymerase sigma factor</fullName>
    </recommendedName>
</protein>
<dbReference type="InterPro" id="IPR039425">
    <property type="entry name" value="RNA_pol_sigma-70-like"/>
</dbReference>
<dbReference type="GO" id="GO:0003677">
    <property type="term" value="F:DNA binding"/>
    <property type="evidence" value="ECO:0007669"/>
    <property type="project" value="UniProtKB-KW"/>
</dbReference>
<evidence type="ECO:0000313" key="10">
    <source>
        <dbReference type="Proteomes" id="UP000242972"/>
    </source>
</evidence>
<evidence type="ECO:0000256" key="3">
    <source>
        <dbReference type="ARBA" id="ARBA00023082"/>
    </source>
</evidence>
<dbReference type="Gene3D" id="1.10.1740.10">
    <property type="match status" value="1"/>
</dbReference>
<keyword evidence="4" id="KW-0238">DNA-binding</keyword>
<dbReference type="EMBL" id="PXYW01000011">
    <property type="protein sequence ID" value="PSR34166.1"/>
    <property type="molecule type" value="Genomic_DNA"/>
</dbReference>
<proteinExistence type="inferred from homology"/>
<sequence>MMLMASSRHPFALWKANLRGAEPSRATVLVRTVQQGEIVADTDWLTPWITEFGDKITQFLFTYTHDRLLAEDLAQEVFVRLIRFHQTHPHQAIHGGWLYTTARHVVIDAYRKAERHPEKRGADQENGVPQDPGFESTLTTRLAVQDTLDRLPRRDRECLWLFYYQEWSVPQIAVALHLSEMNVRTRLHRARKNFAALWGGDEYDPS</sequence>
<feature type="domain" description="RNA polymerase sigma factor 70 region 4 type 2" evidence="8">
    <location>
        <begin position="142"/>
        <end position="192"/>
    </location>
</feature>
<keyword evidence="2" id="KW-0805">Transcription regulation</keyword>
<comment type="similarity">
    <text evidence="1">Belongs to the sigma-70 factor family. ECF subfamily.</text>
</comment>
<dbReference type="InterPro" id="IPR036388">
    <property type="entry name" value="WH-like_DNA-bd_sf"/>
</dbReference>
<keyword evidence="5" id="KW-0804">Transcription</keyword>
<dbReference type="Pfam" id="PF08281">
    <property type="entry name" value="Sigma70_r4_2"/>
    <property type="match status" value="1"/>
</dbReference>
<dbReference type="InterPro" id="IPR007627">
    <property type="entry name" value="RNA_pol_sigma70_r2"/>
</dbReference>
<dbReference type="Pfam" id="PF04542">
    <property type="entry name" value="Sigma70_r2"/>
    <property type="match status" value="1"/>
</dbReference>
<organism evidence="9 10">
    <name type="scientific">Sulfobacillus benefaciens</name>
    <dbReference type="NCBI Taxonomy" id="453960"/>
    <lineage>
        <taxon>Bacteria</taxon>
        <taxon>Bacillati</taxon>
        <taxon>Bacillota</taxon>
        <taxon>Clostridia</taxon>
        <taxon>Eubacteriales</taxon>
        <taxon>Clostridiales Family XVII. Incertae Sedis</taxon>
        <taxon>Sulfobacillus</taxon>
    </lineage>
</organism>
<dbReference type="Gene3D" id="1.10.10.10">
    <property type="entry name" value="Winged helix-like DNA-binding domain superfamily/Winged helix DNA-binding domain"/>
    <property type="match status" value="1"/>
</dbReference>
<evidence type="ECO:0000256" key="1">
    <source>
        <dbReference type="ARBA" id="ARBA00010641"/>
    </source>
</evidence>
<dbReference type="GO" id="GO:0006352">
    <property type="term" value="P:DNA-templated transcription initiation"/>
    <property type="evidence" value="ECO:0007669"/>
    <property type="project" value="InterPro"/>
</dbReference>
<reference evidence="9 10" key="1">
    <citation type="journal article" date="2014" name="BMC Genomics">
        <title>Comparison of environmental and isolate Sulfobacillus genomes reveals diverse carbon, sulfur, nitrogen, and hydrogen metabolisms.</title>
        <authorList>
            <person name="Justice N.B."/>
            <person name="Norman A."/>
            <person name="Brown C.T."/>
            <person name="Singh A."/>
            <person name="Thomas B.C."/>
            <person name="Banfield J.F."/>
        </authorList>
    </citation>
    <scope>NUCLEOTIDE SEQUENCE [LARGE SCALE GENOMIC DNA]</scope>
    <source>
        <strain evidence="9">AMDSBA4</strain>
    </source>
</reference>
<dbReference type="InterPro" id="IPR013249">
    <property type="entry name" value="RNA_pol_sigma70_r4_t2"/>
</dbReference>
<dbReference type="Proteomes" id="UP000242972">
    <property type="component" value="Unassembled WGS sequence"/>
</dbReference>
<evidence type="ECO:0000256" key="4">
    <source>
        <dbReference type="ARBA" id="ARBA00023125"/>
    </source>
</evidence>
<feature type="region of interest" description="Disordered" evidence="6">
    <location>
        <begin position="115"/>
        <end position="136"/>
    </location>
</feature>
<dbReference type="GO" id="GO:0016987">
    <property type="term" value="F:sigma factor activity"/>
    <property type="evidence" value="ECO:0007669"/>
    <property type="project" value="UniProtKB-KW"/>
</dbReference>
<gene>
    <name evidence="9" type="ORF">C7B46_06350</name>
</gene>
<dbReference type="InterPro" id="IPR013325">
    <property type="entry name" value="RNA_pol_sigma_r2"/>
</dbReference>
<comment type="caution">
    <text evidence="9">The sequence shown here is derived from an EMBL/GenBank/DDBJ whole genome shotgun (WGS) entry which is preliminary data.</text>
</comment>